<evidence type="ECO:0000313" key="3">
    <source>
        <dbReference type="EMBL" id="KAG9239322.1"/>
    </source>
</evidence>
<gene>
    <name evidence="3" type="ORF">BJ875DRAFT_414284</name>
</gene>
<name>A0A9P8CAA3_9HELO</name>
<feature type="region of interest" description="Disordered" evidence="1">
    <location>
        <begin position="1049"/>
        <end position="1073"/>
    </location>
</feature>
<feature type="region of interest" description="Disordered" evidence="1">
    <location>
        <begin position="1"/>
        <end position="110"/>
    </location>
</feature>
<feature type="compositionally biased region" description="Polar residues" evidence="1">
    <location>
        <begin position="994"/>
        <end position="1011"/>
    </location>
</feature>
<feature type="region of interest" description="Disordered" evidence="1">
    <location>
        <begin position="1227"/>
        <end position="1263"/>
    </location>
</feature>
<feature type="compositionally biased region" description="Low complexity" evidence="1">
    <location>
        <begin position="1060"/>
        <end position="1073"/>
    </location>
</feature>
<feature type="compositionally biased region" description="Polar residues" evidence="1">
    <location>
        <begin position="1049"/>
        <end position="1059"/>
    </location>
</feature>
<dbReference type="PANTHER" id="PTHR12436:SF3">
    <property type="entry name" value="GERMINAL-CENTER ASSOCIATED NUCLEAR PROTEIN"/>
    <property type="match status" value="1"/>
</dbReference>
<dbReference type="Pfam" id="PF03399">
    <property type="entry name" value="SAC3_GANP"/>
    <property type="match status" value="1"/>
</dbReference>
<evidence type="ECO:0000256" key="1">
    <source>
        <dbReference type="SAM" id="MobiDB-lite"/>
    </source>
</evidence>
<feature type="compositionally biased region" description="Low complexity" evidence="1">
    <location>
        <begin position="900"/>
        <end position="911"/>
    </location>
</feature>
<evidence type="ECO:0000313" key="4">
    <source>
        <dbReference type="Proteomes" id="UP000824998"/>
    </source>
</evidence>
<reference evidence="3" key="1">
    <citation type="journal article" date="2021" name="IMA Fungus">
        <title>Genomic characterization of three marine fungi, including Emericellopsis atlantica sp. nov. with signatures of a generalist lifestyle and marine biomass degradation.</title>
        <authorList>
            <person name="Hagestad O.C."/>
            <person name="Hou L."/>
            <person name="Andersen J.H."/>
            <person name="Hansen E.H."/>
            <person name="Altermark B."/>
            <person name="Li C."/>
            <person name="Kuhnert E."/>
            <person name="Cox R.J."/>
            <person name="Crous P.W."/>
            <person name="Spatafora J.W."/>
            <person name="Lail K."/>
            <person name="Amirebrahimi M."/>
            <person name="Lipzen A."/>
            <person name="Pangilinan J."/>
            <person name="Andreopoulos W."/>
            <person name="Hayes R.D."/>
            <person name="Ng V."/>
            <person name="Grigoriev I.V."/>
            <person name="Jackson S.A."/>
            <person name="Sutton T.D.S."/>
            <person name="Dobson A.D.W."/>
            <person name="Rama T."/>
        </authorList>
    </citation>
    <scope>NUCLEOTIDE SEQUENCE</scope>
    <source>
        <strain evidence="3">TRa018bII</strain>
    </source>
</reference>
<feature type="compositionally biased region" description="Basic and acidic residues" evidence="1">
    <location>
        <begin position="1398"/>
        <end position="1411"/>
    </location>
</feature>
<feature type="domain" description="SAC3/GANP/THP3 conserved" evidence="2">
    <location>
        <begin position="391"/>
        <end position="706"/>
    </location>
</feature>
<comment type="caution">
    <text evidence="3">The sequence shown here is derived from an EMBL/GenBank/DDBJ whole genome shotgun (WGS) entry which is preliminary data.</text>
</comment>
<feature type="compositionally biased region" description="Low complexity" evidence="1">
    <location>
        <begin position="190"/>
        <end position="202"/>
    </location>
</feature>
<feature type="region of interest" description="Disordered" evidence="1">
    <location>
        <begin position="1423"/>
        <end position="1445"/>
    </location>
</feature>
<dbReference type="OrthoDB" id="264795at2759"/>
<organism evidence="3 4">
    <name type="scientific">Amylocarpus encephaloides</name>
    <dbReference type="NCBI Taxonomy" id="45428"/>
    <lineage>
        <taxon>Eukaryota</taxon>
        <taxon>Fungi</taxon>
        <taxon>Dikarya</taxon>
        <taxon>Ascomycota</taxon>
        <taxon>Pezizomycotina</taxon>
        <taxon>Leotiomycetes</taxon>
        <taxon>Helotiales</taxon>
        <taxon>Helotiales incertae sedis</taxon>
        <taxon>Amylocarpus</taxon>
    </lineage>
</organism>
<feature type="compositionally biased region" description="Polar residues" evidence="1">
    <location>
        <begin position="174"/>
        <end position="185"/>
    </location>
</feature>
<sequence length="1445" mass="156834">MLPTGSRTRGARGNRSRGSGRGSTSRGASSSSSTSPSTEPSNPFDQERLENAAKRAQRGQSDAMNNSRGGRGRGGPFQANKQVRFAESPAEKTFTKDSSPASTNPFATASKPAAYNFGTLASKPYNPFAAKENALANPFPLTSMSGSTSQPASTPATNVFGKPSNGISAANPFGTPSQPASTTSGIFGEPSGSSPATSSSNPFGNLSARGLNTPPATNAFGQPSGTNSSPAFASFGAPSGKTNGFPSQPNASSSKPSPKPFSSLSNGGRLNSSQSSSSSTKPFGQNGNTQSTRLSRPATQPSFANSNPESSDLAKAVYHTLQQDGIAAPPWPKVMPGDPRYAPAVDDYWRTCKDYRAKVRASLIRAGLLDDPDKPKKLSEAIDFKGICEEMCPDFERVTRINEQSVESAERTGGHVDLRKMVKALARSAAGQDAPLPMDVRSPAALRRTLDYLLDTILGDEEDNLPKVHSFLWDRTRAIRRDFVFQSTTLDTIGMVDQIYCLERITRFHVISLHQMLRPGVVTKDQFSEQQEVEQLSKSLLSLNHAYNDCNDLNIDCPNETEFRAYYTLFNCRNSGSLQTVQDWGRKVFEKADEVQAAVALIESLQNIWDVRGPLAPHSATDVAQNAFSKFFTIIEDKDVSYTLACFGEMHFNAVRKSILKTILASYRKQRDQTKDWTLSKLNVYLRFDDENEIISFGEQYGLRFDEVDGEDILSFESDEGPTDPFPPLPQAHSWTLVERKRGKHALPATIHANVFDESTPGEPNERVAEDDEESLFVPDNQTTSHVPIMPPVIEAATNLNGRPPASSNQLNQLGEGSKKTMSLFDATPKPTTFGTDFFAPKEPPTSAAAPNGITGSTLFQPLGSQPVLAKPSVALSSLPSPSTTPGNAASIFARPPEAPSTAQPQPSTSSIFSNSNLTMFPSSTLKATDSSTLKSSPGASTTTQPSALFNFSPQPAAVPDVTASTSFLSKELYSSTATATSAEALSPPLWNHPETTTPSFAFSASQTAPLASQRHEGLSTGAAKSISPPSLPVAPAYPACQYNPLESTQVSQSESIAGNNQAASSAPSSTPSNQEAKFAAAVQWFAAGEDGLIDQFTVCQVEKILEKAVKIYKKEEVARKTREKSEADKVDADAFRCRSVATRYFHRWQTIAQRARMRRRGRAARQARREMAEISRASKAAQSANMVAEFKASTAYQRRGSLESLLGATGVLDGVHDPIQEIRVISQAEPPVSTNKRSRADKLSDSHASNLVSKLNRHKRGKSNDLLRRSILSDPSYLTGGSRIHLMSKYDIKDEDRRQISGVQTDYFRLKARGIMTLQNGTSLASSAARSILRQNCSFDGATMRSTTPLHSRQSSIPRSAPPKTAPETDRPRTSEGRDEYIEDLKRRAKAIMSESDNPRSKRPLDIDDEALFERAKRVREQMDEGAEWYRREIERGSASRSMS</sequence>
<dbReference type="GO" id="GO:0006406">
    <property type="term" value="P:mRNA export from nucleus"/>
    <property type="evidence" value="ECO:0007669"/>
    <property type="project" value="TreeGrafter"/>
</dbReference>
<evidence type="ECO:0000259" key="2">
    <source>
        <dbReference type="Pfam" id="PF03399"/>
    </source>
</evidence>
<dbReference type="GO" id="GO:0005737">
    <property type="term" value="C:cytoplasm"/>
    <property type="evidence" value="ECO:0007669"/>
    <property type="project" value="TreeGrafter"/>
</dbReference>
<feature type="compositionally biased region" description="Polar residues" evidence="1">
    <location>
        <begin position="214"/>
        <end position="227"/>
    </location>
</feature>
<dbReference type="Proteomes" id="UP000824998">
    <property type="component" value="Unassembled WGS sequence"/>
</dbReference>
<dbReference type="InterPro" id="IPR005062">
    <property type="entry name" value="SAC3/GANP/THP3_conserved"/>
</dbReference>
<feature type="region of interest" description="Disordered" evidence="1">
    <location>
        <begin position="840"/>
        <end position="859"/>
    </location>
</feature>
<feature type="compositionally biased region" description="Polar residues" evidence="1">
    <location>
        <begin position="1345"/>
        <end position="1359"/>
    </location>
</feature>
<dbReference type="PANTHER" id="PTHR12436">
    <property type="entry name" value="80 KDA MCM3-ASSOCIATED PROTEIN"/>
    <property type="match status" value="1"/>
</dbReference>
<feature type="region of interest" description="Disordered" evidence="1">
    <location>
        <begin position="928"/>
        <end position="948"/>
    </location>
</feature>
<feature type="region of interest" description="Disordered" evidence="1">
    <location>
        <begin position="987"/>
        <end position="1028"/>
    </location>
</feature>
<feature type="region of interest" description="Disordered" evidence="1">
    <location>
        <begin position="1341"/>
        <end position="1411"/>
    </location>
</feature>
<feature type="region of interest" description="Disordered" evidence="1">
    <location>
        <begin position="876"/>
        <end position="915"/>
    </location>
</feature>
<feature type="compositionally biased region" description="Polar residues" evidence="1">
    <location>
        <begin position="58"/>
        <end position="67"/>
    </location>
</feature>
<feature type="compositionally biased region" description="Low complexity" evidence="1">
    <location>
        <begin position="876"/>
        <end position="886"/>
    </location>
</feature>
<feature type="compositionally biased region" description="Low complexity" evidence="1">
    <location>
        <begin position="228"/>
        <end position="279"/>
    </location>
</feature>
<proteinExistence type="predicted"/>
<dbReference type="InterPro" id="IPR045107">
    <property type="entry name" value="SAC3/GANP/THP3"/>
</dbReference>
<feature type="region of interest" description="Disordered" evidence="1">
    <location>
        <begin position="141"/>
        <end position="310"/>
    </location>
</feature>
<dbReference type="Gene3D" id="1.25.40.990">
    <property type="match status" value="1"/>
</dbReference>
<dbReference type="EMBL" id="MU251359">
    <property type="protein sequence ID" value="KAG9239322.1"/>
    <property type="molecule type" value="Genomic_DNA"/>
</dbReference>
<feature type="compositionally biased region" description="Polar residues" evidence="1">
    <location>
        <begin position="141"/>
        <end position="157"/>
    </location>
</feature>
<accession>A0A9P8CAA3</accession>
<feature type="compositionally biased region" description="Polar residues" evidence="1">
    <location>
        <begin position="96"/>
        <end position="107"/>
    </location>
</feature>
<keyword evidence="4" id="KW-1185">Reference proteome</keyword>
<protein>
    <submittedName>
        <fullName evidence="3">SAC3/GANP/Nin1/mts3/eIF-3 p25 family-domain-containing protein</fullName>
    </submittedName>
</protein>
<feature type="compositionally biased region" description="Polar residues" evidence="1">
    <location>
        <begin position="280"/>
        <end position="310"/>
    </location>
</feature>
<dbReference type="GO" id="GO:0070390">
    <property type="term" value="C:transcription export complex 2"/>
    <property type="evidence" value="ECO:0007669"/>
    <property type="project" value="TreeGrafter"/>
</dbReference>
<feature type="compositionally biased region" description="Low complexity" evidence="1">
    <location>
        <begin position="16"/>
        <end position="38"/>
    </location>
</feature>
<feature type="compositionally biased region" description="Basic and acidic residues" evidence="1">
    <location>
        <begin position="1368"/>
        <end position="1387"/>
    </location>
</feature>
<feature type="compositionally biased region" description="Basic and acidic residues" evidence="1">
    <location>
        <begin position="1423"/>
        <end position="1439"/>
    </location>
</feature>